<dbReference type="PANTHER" id="PTHR42939">
    <property type="entry name" value="ABC TRANSPORTER ATP-BINDING PROTEIN ALBC-RELATED"/>
    <property type="match status" value="1"/>
</dbReference>
<dbReference type="InterPro" id="IPR027417">
    <property type="entry name" value="P-loop_NTPase"/>
</dbReference>
<dbReference type="EMBL" id="JASJEX010000002">
    <property type="protein sequence ID" value="MDJ1129077.1"/>
    <property type="molecule type" value="Genomic_DNA"/>
</dbReference>
<dbReference type="PANTHER" id="PTHR42939:SF3">
    <property type="entry name" value="ABC TRANSPORTER ATP-BINDING COMPONENT"/>
    <property type="match status" value="1"/>
</dbReference>
<comment type="caution">
    <text evidence="5">The sequence shown here is derived from an EMBL/GenBank/DDBJ whole genome shotgun (WGS) entry which is preliminary data.</text>
</comment>
<proteinExistence type="predicted"/>
<accession>A0ABT6ZJ42</accession>
<dbReference type="RefSeq" id="WP_283713811.1">
    <property type="nucleotide sequence ID" value="NZ_JASJEW010000007.1"/>
</dbReference>
<dbReference type="InterPro" id="IPR003593">
    <property type="entry name" value="AAA+_ATPase"/>
</dbReference>
<reference evidence="5" key="1">
    <citation type="submission" date="2023-05" db="EMBL/GenBank/DDBJ databases">
        <title>[olsenella] sp. nov., isolated from a pig farm feces dump.</title>
        <authorList>
            <person name="Chang Y.-H."/>
        </authorList>
    </citation>
    <scope>NUCLEOTIDE SEQUENCE</scope>
    <source>
        <strain evidence="5">YH-ols2217</strain>
    </source>
</reference>
<evidence type="ECO:0000313" key="5">
    <source>
        <dbReference type="EMBL" id="MDJ1129077.1"/>
    </source>
</evidence>
<name>A0ABT6ZJ42_9ACTN</name>
<feature type="domain" description="ABC transporter" evidence="4">
    <location>
        <begin position="5"/>
        <end position="236"/>
    </location>
</feature>
<dbReference type="GO" id="GO:0005524">
    <property type="term" value="F:ATP binding"/>
    <property type="evidence" value="ECO:0007669"/>
    <property type="project" value="UniProtKB-KW"/>
</dbReference>
<keyword evidence="2" id="KW-0547">Nucleotide-binding</keyword>
<evidence type="ECO:0000256" key="3">
    <source>
        <dbReference type="ARBA" id="ARBA00022840"/>
    </source>
</evidence>
<dbReference type="PROSITE" id="PS50893">
    <property type="entry name" value="ABC_TRANSPORTER_2"/>
    <property type="match status" value="1"/>
</dbReference>
<dbReference type="Gene3D" id="3.40.50.300">
    <property type="entry name" value="P-loop containing nucleotide triphosphate hydrolases"/>
    <property type="match status" value="1"/>
</dbReference>
<dbReference type="InterPro" id="IPR003439">
    <property type="entry name" value="ABC_transporter-like_ATP-bd"/>
</dbReference>
<dbReference type="Pfam" id="PF00005">
    <property type="entry name" value="ABC_tran"/>
    <property type="match status" value="1"/>
</dbReference>
<evidence type="ECO:0000313" key="6">
    <source>
        <dbReference type="Proteomes" id="UP001431693"/>
    </source>
</evidence>
<keyword evidence="6" id="KW-1185">Reference proteome</keyword>
<keyword evidence="3 5" id="KW-0067">ATP-binding</keyword>
<organism evidence="5 6">
    <name type="scientific">Kribbibacterium absianum</name>
    <dbReference type="NCBI Taxonomy" id="3044210"/>
    <lineage>
        <taxon>Bacteria</taxon>
        <taxon>Bacillati</taxon>
        <taxon>Actinomycetota</taxon>
        <taxon>Coriobacteriia</taxon>
        <taxon>Coriobacteriales</taxon>
        <taxon>Kribbibacteriaceae</taxon>
        <taxon>Kribbibacterium</taxon>
    </lineage>
</organism>
<dbReference type="CDD" id="cd03230">
    <property type="entry name" value="ABC_DR_subfamily_A"/>
    <property type="match status" value="1"/>
</dbReference>
<dbReference type="SMART" id="SM00382">
    <property type="entry name" value="AAA"/>
    <property type="match status" value="1"/>
</dbReference>
<dbReference type="InterPro" id="IPR051782">
    <property type="entry name" value="ABC_Transporter_VariousFunc"/>
</dbReference>
<protein>
    <submittedName>
        <fullName evidence="5">ABC transporter ATP-binding protein</fullName>
    </submittedName>
</protein>
<keyword evidence="1" id="KW-0813">Transport</keyword>
<sequence length="295" mass="31806">MADLARIDGLEKSYGDFHLGPLSLAVPEGQVLGFIGANGSGKTTTIHALFGAYKRDAGTATLMGVPVGFGPSANEKALAEAKEGAAFVFDTLSFGDIRVEDVGRFGALAYQGWDAALFQKELRDAGIAPSRKTKELSRGMGMRLQLAFALAHHPRLLILDEPTAGLDPMAREDALDRLRAFMGEDGHGILMSSHITTDIEDIGDQVLCIDRGQKVFEMPMDDIRDRYGIARCTAAQAQALAGRFPAGSLRVLVKPHQTDVLVPDAAAFRAAEPTIPVERPSLEEFMVLMIKGEKR</sequence>
<dbReference type="SUPFAM" id="SSF52540">
    <property type="entry name" value="P-loop containing nucleoside triphosphate hydrolases"/>
    <property type="match status" value="1"/>
</dbReference>
<evidence type="ECO:0000256" key="1">
    <source>
        <dbReference type="ARBA" id="ARBA00022448"/>
    </source>
</evidence>
<dbReference type="Proteomes" id="UP001431693">
    <property type="component" value="Unassembled WGS sequence"/>
</dbReference>
<evidence type="ECO:0000256" key="2">
    <source>
        <dbReference type="ARBA" id="ARBA00022741"/>
    </source>
</evidence>
<gene>
    <name evidence="5" type="ORF">QJ043_03120</name>
</gene>
<evidence type="ECO:0000259" key="4">
    <source>
        <dbReference type="PROSITE" id="PS50893"/>
    </source>
</evidence>